<proteinExistence type="predicted"/>
<dbReference type="PANTHER" id="PTHR39394:SF1">
    <property type="entry name" value="DNAJ HOMOLOGUE SUBFAMILY C MEMBER 28 CONSERVED DOMAIN-CONTAINING PROTEIN"/>
    <property type="match status" value="1"/>
</dbReference>
<evidence type="ECO:0000313" key="2">
    <source>
        <dbReference type="EMBL" id="CDO92125.1"/>
    </source>
</evidence>
<evidence type="ECO:0000259" key="1">
    <source>
        <dbReference type="Pfam" id="PF09350"/>
    </source>
</evidence>
<dbReference type="PANTHER" id="PTHR39394">
    <property type="entry name" value="YALI0E31793P"/>
    <property type="match status" value="1"/>
</dbReference>
<dbReference type="Pfam" id="PF09350">
    <property type="entry name" value="DJC28_CD"/>
    <property type="match status" value="1"/>
</dbReference>
<feature type="domain" description="DnaJ homologue subfamily C member 28 conserved" evidence="1">
    <location>
        <begin position="183"/>
        <end position="252"/>
    </location>
</feature>
<dbReference type="AlphaFoldDB" id="A0A0A8KZF3"/>
<dbReference type="EMBL" id="CCBQ010000012">
    <property type="protein sequence ID" value="CDO92125.1"/>
    <property type="molecule type" value="Genomic_DNA"/>
</dbReference>
<dbReference type="OrthoDB" id="1922282at2759"/>
<dbReference type="InterPro" id="IPR018961">
    <property type="entry name" value="DnaJ_homolog_subfam-C_membr-28"/>
</dbReference>
<protein>
    <submittedName>
        <fullName evidence="2">WGS project CCBQ000000000 data, contig 00016</fullName>
    </submittedName>
</protein>
<keyword evidence="3" id="KW-1185">Reference proteome</keyword>
<organism evidence="2 3">
    <name type="scientific">Kluyveromyces dobzhanskii CBS 2104</name>
    <dbReference type="NCBI Taxonomy" id="1427455"/>
    <lineage>
        <taxon>Eukaryota</taxon>
        <taxon>Fungi</taxon>
        <taxon>Dikarya</taxon>
        <taxon>Ascomycota</taxon>
        <taxon>Saccharomycotina</taxon>
        <taxon>Saccharomycetes</taxon>
        <taxon>Saccharomycetales</taxon>
        <taxon>Saccharomycetaceae</taxon>
        <taxon>Kluyveromyces</taxon>
    </lineage>
</organism>
<gene>
    <name evidence="2" type="ORF">KLDO_g450</name>
</gene>
<dbReference type="Proteomes" id="UP000031516">
    <property type="component" value="Unassembled WGS sequence"/>
</dbReference>
<name>A0A0A8KZF3_9SACH</name>
<sequence>MKKRLQELLETNTVDENDPLMKITRNSSAENAEVDELYKNLEEKSFKSAYKAQLSVAVRNNILNKHSRDIATAKPWAGSEDPMDTSLRMILDHVPKSQGGQNPGSNIGFTGRSQTLRELQTPISARRSERVQNRLEQVQDKIVRYQQDKKTDDDVEKKEASEFRALYAEKFTPIGSFEKLRSVADARIEESMRKGDFQSVKALHGKDTDVRNDNAHIDRTAYHLNKILVRQKIVPPWIEKQGSVLKDIESFRDELKRKLTTEILNQMHRRKIFATGSTSSLGAFKATSLNPDHFLQSCFDSWAPSVKVFLESNIPRLNNNLRSYNLQAPLHTQKLYLLSERELERARSNVDLEDLFRQELGRQSVSKKISPESRNEPKPFSIFKLFGLD</sequence>
<reference evidence="2 3" key="1">
    <citation type="submission" date="2014-03" db="EMBL/GenBank/DDBJ databases">
        <title>The genome of Kluyveromyces dobzhanskii.</title>
        <authorList>
            <person name="Nystedt B."/>
            <person name="Astrom S."/>
        </authorList>
    </citation>
    <scope>NUCLEOTIDE SEQUENCE [LARGE SCALE GENOMIC DNA]</scope>
    <source>
        <strain evidence="2 3">CBS 2104</strain>
    </source>
</reference>
<accession>A0A0A8KZF3</accession>
<comment type="caution">
    <text evidence="2">The sequence shown here is derived from an EMBL/GenBank/DDBJ whole genome shotgun (WGS) entry which is preliminary data.</text>
</comment>
<evidence type="ECO:0000313" key="3">
    <source>
        <dbReference type="Proteomes" id="UP000031516"/>
    </source>
</evidence>